<dbReference type="PATRIC" id="fig|1263870.3.peg.617"/>
<organism evidence="1 2">
    <name type="scientific">Rhodopirellula sallentina SM41</name>
    <dbReference type="NCBI Taxonomy" id="1263870"/>
    <lineage>
        <taxon>Bacteria</taxon>
        <taxon>Pseudomonadati</taxon>
        <taxon>Planctomycetota</taxon>
        <taxon>Planctomycetia</taxon>
        <taxon>Pirellulales</taxon>
        <taxon>Pirellulaceae</taxon>
        <taxon>Rhodopirellula</taxon>
    </lineage>
</organism>
<dbReference type="EMBL" id="ANOH01000048">
    <property type="protein sequence ID" value="EMI58043.1"/>
    <property type="molecule type" value="Genomic_DNA"/>
</dbReference>
<accession>M5UPW9</accession>
<reference evidence="1 2" key="1">
    <citation type="journal article" date="2013" name="Mar. Genomics">
        <title>Expression of sulfatases in Rhodopirellula baltica and the diversity of sulfatases in the genus Rhodopirellula.</title>
        <authorList>
            <person name="Wegner C.E."/>
            <person name="Richter-Heitmann T."/>
            <person name="Klindworth A."/>
            <person name="Klockow C."/>
            <person name="Richter M."/>
            <person name="Achstetter T."/>
            <person name="Glockner F.O."/>
            <person name="Harder J."/>
        </authorList>
    </citation>
    <scope>NUCLEOTIDE SEQUENCE [LARGE SCALE GENOMIC DNA]</scope>
    <source>
        <strain evidence="1 2">SM41</strain>
    </source>
</reference>
<comment type="caution">
    <text evidence="1">The sequence shown here is derived from an EMBL/GenBank/DDBJ whole genome shotgun (WGS) entry which is preliminary data.</text>
</comment>
<sequence>MVSEGINDHGMGAPLGIGGRMPFVGWTGERGWTLHRRCFCVTYNLPSQ</sequence>
<dbReference type="Proteomes" id="UP000011885">
    <property type="component" value="Unassembled WGS sequence"/>
</dbReference>
<evidence type="ECO:0000313" key="1">
    <source>
        <dbReference type="EMBL" id="EMI58043.1"/>
    </source>
</evidence>
<name>M5UPW9_9BACT</name>
<dbReference type="AlphaFoldDB" id="M5UPW9"/>
<protein>
    <submittedName>
        <fullName evidence="1">Uncharacterized protein</fullName>
    </submittedName>
</protein>
<keyword evidence="2" id="KW-1185">Reference proteome</keyword>
<gene>
    <name evidence="1" type="ORF">RSSM_00562</name>
</gene>
<evidence type="ECO:0000313" key="2">
    <source>
        <dbReference type="Proteomes" id="UP000011885"/>
    </source>
</evidence>
<proteinExistence type="predicted"/>